<sequence>MESFDYIIVGAGSAGCVLADRLSEGGTNTVLLLEAGRRDTYPWIHIPIGFAKTFFNEKFNWCFETAPIPGFGGRRGYAPQGKVLGGSSSINGLVYLRGLREDFDHWRALGNPGWGYDDVLPYFRKSEHQERGADSFHGVDGPLAVSDLRDPHTLNDVFIAASREAGYRETSDFNGARPEGVGRFQMTARNGLRASTAVAFLRRAELRANFCLRTNALVETLSIDAGRVTGLRYSIGGTLREARARHLVVLSAGALNSPTILQRSGIGDPEVLAAAGVPLRHALPGVGKNLQDHVQARLVVETRGMSSVNTAVRSPMALAAMGLRYALLRRGPLAYAGGQCGGLLKTMPTLDRPDIMYFVMPFSSADLRKGLDRFAGFTIAGCLQRPESRGTVTITSGAVGDAPVIAPNFLDAESDLETLVRGLRSARHIVEQAPFAGLVVREVRPGTEIQSDDDLHDYVRATASSVYHSAGTCRMGAGSDAVVDHRLRVHGLGGLIVADASIMPRIVSCPTNATAIMIGERAAGLINEDA</sequence>
<evidence type="ECO:0000259" key="8">
    <source>
        <dbReference type="PROSITE" id="PS00624"/>
    </source>
</evidence>
<accession>A0A3D9XSC9</accession>
<protein>
    <submittedName>
        <fullName evidence="9">Choline dehydrogenase</fullName>
    </submittedName>
</protein>
<dbReference type="PANTHER" id="PTHR11552:SF147">
    <property type="entry name" value="CHOLINE DEHYDROGENASE, MITOCHONDRIAL"/>
    <property type="match status" value="1"/>
</dbReference>
<evidence type="ECO:0000313" key="10">
    <source>
        <dbReference type="Proteomes" id="UP000256941"/>
    </source>
</evidence>
<comment type="cofactor">
    <cofactor evidence="1 5">
        <name>FAD</name>
        <dbReference type="ChEBI" id="CHEBI:57692"/>
    </cofactor>
</comment>
<keyword evidence="3 6" id="KW-0285">Flavoprotein</keyword>
<dbReference type="AlphaFoldDB" id="A0A3D9XSC9"/>
<dbReference type="SUPFAM" id="SSF51905">
    <property type="entry name" value="FAD/NAD(P)-binding domain"/>
    <property type="match status" value="1"/>
</dbReference>
<feature type="binding site" evidence="5">
    <location>
        <position position="218"/>
    </location>
    <ligand>
        <name>FAD</name>
        <dbReference type="ChEBI" id="CHEBI:57692"/>
    </ligand>
</feature>
<dbReference type="Pfam" id="PF05199">
    <property type="entry name" value="GMC_oxred_C"/>
    <property type="match status" value="1"/>
</dbReference>
<proteinExistence type="inferred from homology"/>
<dbReference type="Pfam" id="PF00732">
    <property type="entry name" value="GMC_oxred_N"/>
    <property type="match status" value="1"/>
</dbReference>
<dbReference type="InterPro" id="IPR007867">
    <property type="entry name" value="GMC_OxRtase_C"/>
</dbReference>
<organism evidence="9 10">
    <name type="scientific">Paracoccus versutus</name>
    <name type="common">Thiobacillus versutus</name>
    <dbReference type="NCBI Taxonomy" id="34007"/>
    <lineage>
        <taxon>Bacteria</taxon>
        <taxon>Pseudomonadati</taxon>
        <taxon>Pseudomonadota</taxon>
        <taxon>Alphaproteobacteria</taxon>
        <taxon>Rhodobacterales</taxon>
        <taxon>Paracoccaceae</taxon>
        <taxon>Paracoccus</taxon>
    </lineage>
</organism>
<comment type="caution">
    <text evidence="9">The sequence shown here is derived from an EMBL/GenBank/DDBJ whole genome shotgun (WGS) entry which is preliminary data.</text>
</comment>
<feature type="binding site" evidence="5">
    <location>
        <begin position="91"/>
        <end position="94"/>
    </location>
    <ligand>
        <name>FAD</name>
        <dbReference type="ChEBI" id="CHEBI:57692"/>
    </ligand>
</feature>
<evidence type="ECO:0000256" key="2">
    <source>
        <dbReference type="ARBA" id="ARBA00010790"/>
    </source>
</evidence>
<evidence type="ECO:0000256" key="3">
    <source>
        <dbReference type="ARBA" id="ARBA00022630"/>
    </source>
</evidence>
<dbReference type="InterPro" id="IPR036188">
    <property type="entry name" value="FAD/NAD-bd_sf"/>
</dbReference>
<dbReference type="Gene3D" id="3.50.50.60">
    <property type="entry name" value="FAD/NAD(P)-binding domain"/>
    <property type="match status" value="1"/>
</dbReference>
<dbReference type="SUPFAM" id="SSF54373">
    <property type="entry name" value="FAD-linked reductases, C-terminal domain"/>
    <property type="match status" value="1"/>
</dbReference>
<dbReference type="Proteomes" id="UP000256941">
    <property type="component" value="Unassembled WGS sequence"/>
</dbReference>
<dbReference type="PIRSF" id="PIRSF000137">
    <property type="entry name" value="Alcohol_oxidase"/>
    <property type="match status" value="1"/>
</dbReference>
<dbReference type="Gene3D" id="3.30.560.10">
    <property type="entry name" value="Glucose Oxidase, domain 3"/>
    <property type="match status" value="1"/>
</dbReference>
<dbReference type="EMBL" id="QTUJ01000001">
    <property type="protein sequence ID" value="REF73347.1"/>
    <property type="molecule type" value="Genomic_DNA"/>
</dbReference>
<dbReference type="GO" id="GO:0016614">
    <property type="term" value="F:oxidoreductase activity, acting on CH-OH group of donors"/>
    <property type="evidence" value="ECO:0007669"/>
    <property type="project" value="InterPro"/>
</dbReference>
<evidence type="ECO:0000256" key="1">
    <source>
        <dbReference type="ARBA" id="ARBA00001974"/>
    </source>
</evidence>
<evidence type="ECO:0000256" key="6">
    <source>
        <dbReference type="RuleBase" id="RU003968"/>
    </source>
</evidence>
<dbReference type="PROSITE" id="PS00624">
    <property type="entry name" value="GMC_OXRED_2"/>
    <property type="match status" value="1"/>
</dbReference>
<evidence type="ECO:0000259" key="7">
    <source>
        <dbReference type="PROSITE" id="PS00623"/>
    </source>
</evidence>
<evidence type="ECO:0000313" key="9">
    <source>
        <dbReference type="EMBL" id="REF73347.1"/>
    </source>
</evidence>
<dbReference type="PROSITE" id="PS00623">
    <property type="entry name" value="GMC_OXRED_1"/>
    <property type="match status" value="1"/>
</dbReference>
<feature type="domain" description="Glucose-methanol-choline oxidoreductase N-terminal" evidence="7">
    <location>
        <begin position="81"/>
        <end position="104"/>
    </location>
</feature>
<reference evidence="9 10" key="1">
    <citation type="submission" date="2018-08" db="EMBL/GenBank/DDBJ databases">
        <title>Genomic Encyclopedia of Archaeal and Bacterial Type Strains, Phase II (KMG-II): from individual species to whole genera.</title>
        <authorList>
            <person name="Goeker M."/>
        </authorList>
    </citation>
    <scope>NUCLEOTIDE SEQUENCE [LARGE SCALE GENOMIC DNA]</scope>
    <source>
        <strain evidence="9 10">DSM 17099</strain>
    </source>
</reference>
<evidence type="ECO:0000256" key="5">
    <source>
        <dbReference type="PIRSR" id="PIRSR000137-2"/>
    </source>
</evidence>
<gene>
    <name evidence="9" type="ORF">BDD41_1900</name>
</gene>
<dbReference type="InterPro" id="IPR000172">
    <property type="entry name" value="GMC_OxRdtase_N"/>
</dbReference>
<dbReference type="PANTHER" id="PTHR11552">
    <property type="entry name" value="GLUCOSE-METHANOL-CHOLINE GMC OXIDOREDUCTASE"/>
    <property type="match status" value="1"/>
</dbReference>
<keyword evidence="4 5" id="KW-0274">FAD</keyword>
<dbReference type="GO" id="GO:0050660">
    <property type="term" value="F:flavin adenine dinucleotide binding"/>
    <property type="evidence" value="ECO:0007669"/>
    <property type="project" value="InterPro"/>
</dbReference>
<name>A0A3D9XSC9_PARVE</name>
<comment type="similarity">
    <text evidence="2 6">Belongs to the GMC oxidoreductase family.</text>
</comment>
<dbReference type="RefSeq" id="WP_116221443.1">
    <property type="nucleotide sequence ID" value="NZ_CP038196.1"/>
</dbReference>
<feature type="domain" description="Glucose-methanol-choline oxidoreductase N-terminal" evidence="8">
    <location>
        <begin position="253"/>
        <end position="267"/>
    </location>
</feature>
<evidence type="ECO:0000256" key="4">
    <source>
        <dbReference type="ARBA" id="ARBA00022827"/>
    </source>
</evidence>
<dbReference type="InterPro" id="IPR012132">
    <property type="entry name" value="GMC_OxRdtase"/>
</dbReference>
<feature type="binding site" evidence="5">
    <location>
        <position position="83"/>
    </location>
    <ligand>
        <name>FAD</name>
        <dbReference type="ChEBI" id="CHEBI:57692"/>
    </ligand>
</feature>